<dbReference type="InterPro" id="IPR050090">
    <property type="entry name" value="Tyrosine_recombinase_XerCD"/>
</dbReference>
<dbReference type="GO" id="GO:0015074">
    <property type="term" value="P:DNA integration"/>
    <property type="evidence" value="ECO:0007669"/>
    <property type="project" value="InterPro"/>
</dbReference>
<reference evidence="3 4" key="1">
    <citation type="journal article" date="2011" name="J. Bacteriol.">
        <title>Genome sequence of Helicobacter bizzozeronii strain CIII-1, an isolate from human gastric mucosa.</title>
        <authorList>
            <person name="Schott T."/>
            <person name="Rossi M."/>
            <person name="Hanninen M.L."/>
        </authorList>
    </citation>
    <scope>NUCLEOTIDE SEQUENCE [LARGE SCALE GENOMIC DNA]</scope>
    <source>
        <strain evidence="3 4">CIII-1</strain>
    </source>
</reference>
<dbReference type="InterPro" id="IPR011010">
    <property type="entry name" value="DNA_brk_join_enz"/>
</dbReference>
<dbReference type="InterPro" id="IPR013762">
    <property type="entry name" value="Integrase-like_cat_sf"/>
</dbReference>
<feature type="domain" description="Tyr recombinase" evidence="2">
    <location>
        <begin position="175"/>
        <end position="349"/>
    </location>
</feature>
<evidence type="ECO:0000259" key="2">
    <source>
        <dbReference type="PROSITE" id="PS51898"/>
    </source>
</evidence>
<evidence type="ECO:0000313" key="4">
    <source>
        <dbReference type="Proteomes" id="UP000008387"/>
    </source>
</evidence>
<evidence type="ECO:0000256" key="1">
    <source>
        <dbReference type="ARBA" id="ARBA00023172"/>
    </source>
</evidence>
<name>F8KPQ0_HELBC</name>
<dbReference type="CDD" id="cd00796">
    <property type="entry name" value="INT_Rci_Hp1_C"/>
    <property type="match status" value="1"/>
</dbReference>
<dbReference type="Pfam" id="PF00589">
    <property type="entry name" value="Phage_integrase"/>
    <property type="match status" value="1"/>
</dbReference>
<dbReference type="PANTHER" id="PTHR30349:SF64">
    <property type="entry name" value="PROPHAGE INTEGRASE INTD-RELATED"/>
    <property type="match status" value="1"/>
</dbReference>
<accession>F8KPQ0</accession>
<dbReference type="KEGG" id="hbi:HBZC1_17990"/>
<dbReference type="AlphaFoldDB" id="F8KPQ0"/>
<dbReference type="eggNOG" id="COG0582">
    <property type="taxonomic scope" value="Bacteria"/>
</dbReference>
<dbReference type="Proteomes" id="UP000008387">
    <property type="component" value="Chromosome"/>
</dbReference>
<dbReference type="InterPro" id="IPR002104">
    <property type="entry name" value="Integrase_catalytic"/>
</dbReference>
<gene>
    <name evidence="3" type="ordered locus">HBZC1_17990</name>
</gene>
<dbReference type="RefSeq" id="WP_013891161.1">
    <property type="nucleotide sequence ID" value="NC_015674.1"/>
</dbReference>
<dbReference type="PANTHER" id="PTHR30349">
    <property type="entry name" value="PHAGE INTEGRASE-RELATED"/>
    <property type="match status" value="1"/>
</dbReference>
<dbReference type="STRING" id="1002804.HBZC1_17990"/>
<dbReference type="Gene3D" id="1.10.443.10">
    <property type="entry name" value="Intergrase catalytic core"/>
    <property type="match status" value="1"/>
</dbReference>
<dbReference type="GO" id="GO:0006310">
    <property type="term" value="P:DNA recombination"/>
    <property type="evidence" value="ECO:0007669"/>
    <property type="project" value="UniProtKB-KW"/>
</dbReference>
<evidence type="ECO:0000313" key="3">
    <source>
        <dbReference type="EMBL" id="CCB80785.1"/>
    </source>
</evidence>
<dbReference type="SUPFAM" id="SSF56349">
    <property type="entry name" value="DNA breaking-rejoining enzymes"/>
    <property type="match status" value="1"/>
</dbReference>
<dbReference type="GeneID" id="64361256"/>
<keyword evidence="4" id="KW-1185">Reference proteome</keyword>
<dbReference type="HOGENOM" id="CLU_027562_17_7_7"/>
<dbReference type="EMBL" id="FR871757">
    <property type="protein sequence ID" value="CCB80785.1"/>
    <property type="molecule type" value="Genomic_DNA"/>
</dbReference>
<organism evidence="3 4">
    <name type="scientific">Helicobacter bizzozeronii (strain CIII-1)</name>
    <dbReference type="NCBI Taxonomy" id="1002804"/>
    <lineage>
        <taxon>Bacteria</taxon>
        <taxon>Pseudomonadati</taxon>
        <taxon>Campylobacterota</taxon>
        <taxon>Epsilonproteobacteria</taxon>
        <taxon>Campylobacterales</taxon>
        <taxon>Helicobacteraceae</taxon>
        <taxon>Helicobacter</taxon>
    </lineage>
</organism>
<dbReference type="GO" id="GO:0003677">
    <property type="term" value="F:DNA binding"/>
    <property type="evidence" value="ECO:0007669"/>
    <property type="project" value="InterPro"/>
</dbReference>
<sequence>MGTQKGGGNKTSKRYVGVRSKVLNDGDVAYYVRWVDRHGKRIELKVGTKASGWNEKKASLRRGELMHAPTKMVVTLGEIYPLLLASKAQQVRPKTLADYGRYCGIIAAKLGDIPIERLSPLMIEGFLQEHNAQSGRFRAFLYLLLKAGLKMAKSHFGVDNLQAMENVASPKVNDQRGRFLSLEEIKRLQAAIKGDFELELFVALSLSTGARLRGVCAVKKMDIDLANQSIRLKDFKSNSIYTGFLNAECVGLLTEHLAGLENQEGVFKPGVLSRVRYSLRRILNTLFNTPLPPRPQRVVIHTLRHTFASHLAIKGTPIQIISKLLNHRDIKQTMRYAHLLPSSGKEYVLGLWG</sequence>
<proteinExistence type="predicted"/>
<protein>
    <submittedName>
        <fullName evidence="3">Site-specific recombinase, phage integrase family</fullName>
    </submittedName>
</protein>
<keyword evidence="1" id="KW-0233">DNA recombination</keyword>
<dbReference type="PROSITE" id="PS51898">
    <property type="entry name" value="TYR_RECOMBINASE"/>
    <property type="match status" value="1"/>
</dbReference>